<keyword evidence="2" id="KW-1133">Transmembrane helix</keyword>
<feature type="region of interest" description="Disordered" evidence="1">
    <location>
        <begin position="36"/>
        <end position="87"/>
    </location>
</feature>
<evidence type="ECO:0000259" key="3">
    <source>
        <dbReference type="PROSITE" id="PS51781"/>
    </source>
</evidence>
<proteinExistence type="predicted"/>
<evidence type="ECO:0000313" key="5">
    <source>
        <dbReference type="Proteomes" id="UP001597221"/>
    </source>
</evidence>
<dbReference type="Pfam" id="PF08239">
    <property type="entry name" value="SH3_3"/>
    <property type="match status" value="1"/>
</dbReference>
<feature type="transmembrane region" description="Helical" evidence="2">
    <location>
        <begin position="7"/>
        <end position="26"/>
    </location>
</feature>
<feature type="compositionally biased region" description="Acidic residues" evidence="1">
    <location>
        <begin position="48"/>
        <end position="57"/>
    </location>
</feature>
<keyword evidence="5" id="KW-1185">Reference proteome</keyword>
<evidence type="ECO:0000256" key="1">
    <source>
        <dbReference type="SAM" id="MobiDB-lite"/>
    </source>
</evidence>
<name>A0ABW4HQL0_9BACI</name>
<reference evidence="5" key="1">
    <citation type="journal article" date="2019" name="Int. J. Syst. Evol. Microbiol.">
        <title>The Global Catalogue of Microorganisms (GCM) 10K type strain sequencing project: providing services to taxonomists for standard genome sequencing and annotation.</title>
        <authorList>
            <consortium name="The Broad Institute Genomics Platform"/>
            <consortium name="The Broad Institute Genome Sequencing Center for Infectious Disease"/>
            <person name="Wu L."/>
            <person name="Ma J."/>
        </authorList>
    </citation>
    <scope>NUCLEOTIDE SEQUENCE [LARGE SCALE GENOMIC DNA]</scope>
    <source>
        <strain evidence="5">CGMCC 1.12376</strain>
    </source>
</reference>
<dbReference type="PROSITE" id="PS51781">
    <property type="entry name" value="SH3B"/>
    <property type="match status" value="1"/>
</dbReference>
<accession>A0ABW4HQL0</accession>
<keyword evidence="2" id="KW-0472">Membrane</keyword>
<dbReference type="InterPro" id="IPR003646">
    <property type="entry name" value="SH3-like_bac-type"/>
</dbReference>
<protein>
    <submittedName>
        <fullName evidence="4">SH3 domain-containing protein</fullName>
    </submittedName>
</protein>
<dbReference type="EMBL" id="JBHUDE010000043">
    <property type="protein sequence ID" value="MFD1607904.1"/>
    <property type="molecule type" value="Genomic_DNA"/>
</dbReference>
<evidence type="ECO:0000313" key="4">
    <source>
        <dbReference type="EMBL" id="MFD1607904.1"/>
    </source>
</evidence>
<feature type="domain" description="SH3b" evidence="3">
    <location>
        <begin position="87"/>
        <end position="148"/>
    </location>
</feature>
<dbReference type="Proteomes" id="UP001597221">
    <property type="component" value="Unassembled WGS sequence"/>
</dbReference>
<keyword evidence="2" id="KW-0812">Transmembrane</keyword>
<evidence type="ECO:0000256" key="2">
    <source>
        <dbReference type="SAM" id="Phobius"/>
    </source>
</evidence>
<sequence>MKKRQTFFAILLNILSLAFIAFVVIMQQNFNNPEFTDIPTAETNASDNDGDNDEETDSVAGAAGSVLNENDDTEEVEEDSTDAEITLSTRTVVAETLNARTGPGIDYEIAGLLVQGQEVQVEDNGDKWVKVITDEFEGYVNEEYLSEE</sequence>
<organism evidence="4 5">
    <name type="scientific">Oceanobacillus luteolus</name>
    <dbReference type="NCBI Taxonomy" id="1274358"/>
    <lineage>
        <taxon>Bacteria</taxon>
        <taxon>Bacillati</taxon>
        <taxon>Bacillota</taxon>
        <taxon>Bacilli</taxon>
        <taxon>Bacillales</taxon>
        <taxon>Bacillaceae</taxon>
        <taxon>Oceanobacillus</taxon>
    </lineage>
</organism>
<feature type="compositionally biased region" description="Acidic residues" evidence="1">
    <location>
        <begin position="69"/>
        <end position="82"/>
    </location>
</feature>
<dbReference type="Gene3D" id="2.30.30.40">
    <property type="entry name" value="SH3 Domains"/>
    <property type="match status" value="1"/>
</dbReference>
<gene>
    <name evidence="4" type="ORF">ACFSBH_09585</name>
</gene>
<comment type="caution">
    <text evidence="4">The sequence shown here is derived from an EMBL/GenBank/DDBJ whole genome shotgun (WGS) entry which is preliminary data.</text>
</comment>
<dbReference type="SMART" id="SM00287">
    <property type="entry name" value="SH3b"/>
    <property type="match status" value="1"/>
</dbReference>
<dbReference type="RefSeq" id="WP_379597237.1">
    <property type="nucleotide sequence ID" value="NZ_JBHUDE010000043.1"/>
</dbReference>